<accession>A0ABU5ZLT3</accession>
<evidence type="ECO:0000313" key="2">
    <source>
        <dbReference type="EMBL" id="MEB3103222.1"/>
    </source>
</evidence>
<proteinExistence type="predicted"/>
<dbReference type="EMBL" id="JAYJLD010000030">
    <property type="protein sequence ID" value="MEB3103222.1"/>
    <property type="molecule type" value="Genomic_DNA"/>
</dbReference>
<sequence length="59" mass="6711">MGELSEFEPGDKVPNDGKYTEVGEKAFHMGINDPQTVTLKQGDTFPETSNKNRKWKRVK</sequence>
<reference evidence="2" key="1">
    <citation type="submission" date="2023-12" db="EMBL/GenBank/DDBJ databases">
        <title>Fervidustalea candida gen. nov., sp. nov., a novel member of the family Paenibacillaceae isolated from a geothermal area.</title>
        <authorList>
            <person name="Li W.-J."/>
            <person name="Jiao J.-Y."/>
            <person name="Chen Y."/>
        </authorList>
    </citation>
    <scope>NUCLEOTIDE SEQUENCE</scope>
    <source>
        <strain evidence="2">SYSU GA230002</strain>
    </source>
</reference>
<dbReference type="RefSeq" id="WP_371755350.1">
    <property type="nucleotide sequence ID" value="NZ_JAYJLD010000030.1"/>
</dbReference>
<dbReference type="Proteomes" id="UP001310386">
    <property type="component" value="Unassembled WGS sequence"/>
</dbReference>
<feature type="region of interest" description="Disordered" evidence="1">
    <location>
        <begin position="35"/>
        <end position="59"/>
    </location>
</feature>
<evidence type="ECO:0000313" key="3">
    <source>
        <dbReference type="Proteomes" id="UP001310386"/>
    </source>
</evidence>
<keyword evidence="3" id="KW-1185">Reference proteome</keyword>
<dbReference type="InterPro" id="IPR025549">
    <property type="entry name" value="YjzC"/>
</dbReference>
<name>A0ABU5ZLT3_9BACL</name>
<organism evidence="2 3">
    <name type="scientific">Ferviditalea candida</name>
    <dbReference type="NCBI Taxonomy" id="3108399"/>
    <lineage>
        <taxon>Bacteria</taxon>
        <taxon>Bacillati</taxon>
        <taxon>Bacillota</taxon>
        <taxon>Bacilli</taxon>
        <taxon>Bacillales</taxon>
        <taxon>Paenibacillaceae</taxon>
        <taxon>Ferviditalea</taxon>
    </lineage>
</organism>
<protein>
    <submittedName>
        <fullName evidence="2">YjzC family protein</fullName>
    </submittedName>
</protein>
<evidence type="ECO:0000256" key="1">
    <source>
        <dbReference type="SAM" id="MobiDB-lite"/>
    </source>
</evidence>
<comment type="caution">
    <text evidence="2">The sequence shown here is derived from an EMBL/GenBank/DDBJ whole genome shotgun (WGS) entry which is preliminary data.</text>
</comment>
<gene>
    <name evidence="2" type="ORF">VF724_16410</name>
</gene>
<dbReference type="Pfam" id="PF14168">
    <property type="entry name" value="YjzC"/>
    <property type="match status" value="1"/>
</dbReference>
<feature type="compositionally biased region" description="Polar residues" evidence="1">
    <location>
        <begin position="35"/>
        <end position="49"/>
    </location>
</feature>